<dbReference type="SUPFAM" id="SSF47413">
    <property type="entry name" value="lambda repressor-like DNA-binding domains"/>
    <property type="match status" value="1"/>
</dbReference>
<dbReference type="PANTHER" id="PTHR30146">
    <property type="entry name" value="LACI-RELATED TRANSCRIPTIONAL REPRESSOR"/>
    <property type="match status" value="1"/>
</dbReference>
<dbReference type="EMBL" id="BMIO01000007">
    <property type="protein sequence ID" value="GGD48995.1"/>
    <property type="molecule type" value="Genomic_DNA"/>
</dbReference>
<dbReference type="SUPFAM" id="SSF53822">
    <property type="entry name" value="Periplasmic binding protein-like I"/>
    <property type="match status" value="1"/>
</dbReference>
<dbReference type="Gene3D" id="1.10.260.40">
    <property type="entry name" value="lambda repressor-like DNA-binding domains"/>
    <property type="match status" value="1"/>
</dbReference>
<protein>
    <submittedName>
        <fullName evidence="5">LacI family transcriptional regulator</fullName>
    </submittedName>
</protein>
<dbReference type="AlphaFoldDB" id="A0A916YJM1"/>
<dbReference type="RefSeq" id="WP_066763927.1">
    <property type="nucleotide sequence ID" value="NZ_BMIO01000007.1"/>
</dbReference>
<proteinExistence type="predicted"/>
<dbReference type="GO" id="GO:0003700">
    <property type="term" value="F:DNA-binding transcription factor activity"/>
    <property type="evidence" value="ECO:0007669"/>
    <property type="project" value="TreeGrafter"/>
</dbReference>
<dbReference type="InterPro" id="IPR028082">
    <property type="entry name" value="Peripla_BP_I"/>
</dbReference>
<evidence type="ECO:0000256" key="1">
    <source>
        <dbReference type="ARBA" id="ARBA00023015"/>
    </source>
</evidence>
<accession>A0A916YJM1</accession>
<evidence type="ECO:0000256" key="2">
    <source>
        <dbReference type="ARBA" id="ARBA00023125"/>
    </source>
</evidence>
<organism evidence="5 6">
    <name type="scientific">Croceicoccus pelagius</name>
    <dbReference type="NCBI Taxonomy" id="1703341"/>
    <lineage>
        <taxon>Bacteria</taxon>
        <taxon>Pseudomonadati</taxon>
        <taxon>Pseudomonadota</taxon>
        <taxon>Alphaproteobacteria</taxon>
        <taxon>Sphingomonadales</taxon>
        <taxon>Erythrobacteraceae</taxon>
        <taxon>Croceicoccus</taxon>
    </lineage>
</organism>
<dbReference type="Gene3D" id="3.40.50.2300">
    <property type="match status" value="2"/>
</dbReference>
<keyword evidence="1" id="KW-0805">Transcription regulation</keyword>
<keyword evidence="2" id="KW-0238">DNA-binding</keyword>
<evidence type="ECO:0000313" key="5">
    <source>
        <dbReference type="EMBL" id="GGD48995.1"/>
    </source>
</evidence>
<dbReference type="InterPro" id="IPR046335">
    <property type="entry name" value="LacI/GalR-like_sensor"/>
</dbReference>
<dbReference type="OrthoDB" id="8433438at2"/>
<evidence type="ECO:0000259" key="4">
    <source>
        <dbReference type="PROSITE" id="PS50932"/>
    </source>
</evidence>
<dbReference type="Pfam" id="PF00356">
    <property type="entry name" value="LacI"/>
    <property type="match status" value="1"/>
</dbReference>
<dbReference type="InterPro" id="IPR000843">
    <property type="entry name" value="HTH_LacI"/>
</dbReference>
<dbReference type="PANTHER" id="PTHR30146:SF120">
    <property type="entry name" value="ALANINE RACEMASE"/>
    <property type="match status" value="1"/>
</dbReference>
<dbReference type="PROSITE" id="PS50932">
    <property type="entry name" value="HTH_LACI_2"/>
    <property type="match status" value="1"/>
</dbReference>
<dbReference type="GO" id="GO:0000976">
    <property type="term" value="F:transcription cis-regulatory region binding"/>
    <property type="evidence" value="ECO:0007669"/>
    <property type="project" value="TreeGrafter"/>
</dbReference>
<dbReference type="InterPro" id="IPR010982">
    <property type="entry name" value="Lambda_DNA-bd_dom_sf"/>
</dbReference>
<keyword evidence="6" id="KW-1185">Reference proteome</keyword>
<evidence type="ECO:0000313" key="6">
    <source>
        <dbReference type="Proteomes" id="UP000598997"/>
    </source>
</evidence>
<dbReference type="SMART" id="SM00354">
    <property type="entry name" value="HTH_LACI"/>
    <property type="match status" value="1"/>
</dbReference>
<keyword evidence="3" id="KW-0804">Transcription</keyword>
<feature type="domain" description="HTH lacI-type" evidence="4">
    <location>
        <begin position="17"/>
        <end position="71"/>
    </location>
</feature>
<gene>
    <name evidence="5" type="ORF">GCM10010989_24030</name>
</gene>
<comment type="caution">
    <text evidence="5">The sequence shown here is derived from an EMBL/GenBank/DDBJ whole genome shotgun (WGS) entry which is preliminary data.</text>
</comment>
<dbReference type="Proteomes" id="UP000598997">
    <property type="component" value="Unassembled WGS sequence"/>
</dbReference>
<dbReference type="PROSITE" id="PS00356">
    <property type="entry name" value="HTH_LACI_1"/>
    <property type="match status" value="1"/>
</dbReference>
<sequence>MERPDTPSEQRESVHIRTLADLAKLAGVSTGTVSRALAGSDLVKTKTRDFIQALAREHGFRPNQMASKLRTQRTGIIGVVIPLGHELKQHISDPFFMKLIGHLADELTENGYDLLLSRAIPAETPDWLDRICWSGMVDGVIVIGQSDQFDAIEQVAKAYPKLVIWGSHRPGQHQCTVGTDNIEGGAIAAQRLVDSGARKLAFFGYRTGIEIADRFSGVQRVVKQAGASLLHLPCHMSDQLMEAELREHLAANVDSIDGIVTASDLIAMTTVRLVTEMGRSVPGDVQVIGFDDLPLASQTFPPLTTMRQDIEGGAKAMVAKLREAIEGCGIEPLVMKPQLIERGTTKALS</sequence>
<reference evidence="5 6" key="1">
    <citation type="journal article" date="2014" name="Int. J. Syst. Evol. Microbiol.">
        <title>Complete genome sequence of Corynebacterium casei LMG S-19264T (=DSM 44701T), isolated from a smear-ripened cheese.</title>
        <authorList>
            <consortium name="US DOE Joint Genome Institute (JGI-PGF)"/>
            <person name="Walter F."/>
            <person name="Albersmeier A."/>
            <person name="Kalinowski J."/>
            <person name="Ruckert C."/>
        </authorList>
    </citation>
    <scope>NUCLEOTIDE SEQUENCE [LARGE SCALE GENOMIC DNA]</scope>
    <source>
        <strain evidence="5 6">CGMCC 1.15358</strain>
    </source>
</reference>
<dbReference type="Pfam" id="PF13377">
    <property type="entry name" value="Peripla_BP_3"/>
    <property type="match status" value="1"/>
</dbReference>
<evidence type="ECO:0000256" key="3">
    <source>
        <dbReference type="ARBA" id="ARBA00023163"/>
    </source>
</evidence>
<name>A0A916YJM1_9SPHN</name>
<dbReference type="CDD" id="cd01392">
    <property type="entry name" value="HTH_LacI"/>
    <property type="match status" value="1"/>
</dbReference>